<accession>A0A1L3SNS3</accession>
<dbReference type="PROSITE" id="PS50949">
    <property type="entry name" value="HTH_GNTR"/>
    <property type="match status" value="1"/>
</dbReference>
<dbReference type="AlphaFoldDB" id="A0A1L3SNS3"/>
<dbReference type="Proteomes" id="UP000182840">
    <property type="component" value="Chromosome"/>
</dbReference>
<organism evidence="5 6">
    <name type="scientific">Aquibium oceanicum</name>
    <dbReference type="NCBI Taxonomy" id="1670800"/>
    <lineage>
        <taxon>Bacteria</taxon>
        <taxon>Pseudomonadati</taxon>
        <taxon>Pseudomonadota</taxon>
        <taxon>Alphaproteobacteria</taxon>
        <taxon>Hyphomicrobiales</taxon>
        <taxon>Phyllobacteriaceae</taxon>
        <taxon>Aquibium</taxon>
    </lineage>
</organism>
<dbReference type="Gene3D" id="1.10.10.10">
    <property type="entry name" value="Winged helix-like DNA-binding domain superfamily/Winged helix DNA-binding domain"/>
    <property type="match status" value="1"/>
</dbReference>
<proteinExistence type="predicted"/>
<dbReference type="KEGG" id="meso:BSQ44_06045"/>
<evidence type="ECO:0000256" key="3">
    <source>
        <dbReference type="ARBA" id="ARBA00023163"/>
    </source>
</evidence>
<evidence type="ECO:0000259" key="4">
    <source>
        <dbReference type="PROSITE" id="PS50949"/>
    </source>
</evidence>
<dbReference type="GO" id="GO:0003700">
    <property type="term" value="F:DNA-binding transcription factor activity"/>
    <property type="evidence" value="ECO:0007669"/>
    <property type="project" value="InterPro"/>
</dbReference>
<feature type="domain" description="HTH gntR-type" evidence="4">
    <location>
        <begin position="1"/>
        <end position="66"/>
    </location>
</feature>
<dbReference type="InterPro" id="IPR011711">
    <property type="entry name" value="GntR_C"/>
</dbReference>
<dbReference type="GO" id="GO:0003677">
    <property type="term" value="F:DNA binding"/>
    <property type="evidence" value="ECO:0007669"/>
    <property type="project" value="UniProtKB-KW"/>
</dbReference>
<evidence type="ECO:0000313" key="6">
    <source>
        <dbReference type="Proteomes" id="UP000182840"/>
    </source>
</evidence>
<dbReference type="Pfam" id="PF00392">
    <property type="entry name" value="GntR"/>
    <property type="match status" value="1"/>
</dbReference>
<dbReference type="SMART" id="SM00895">
    <property type="entry name" value="FCD"/>
    <property type="match status" value="1"/>
</dbReference>
<dbReference type="EMBL" id="CP018171">
    <property type="protein sequence ID" value="APH70985.1"/>
    <property type="molecule type" value="Genomic_DNA"/>
</dbReference>
<evidence type="ECO:0000313" key="5">
    <source>
        <dbReference type="EMBL" id="APH70985.1"/>
    </source>
</evidence>
<keyword evidence="1" id="KW-0805">Transcription regulation</keyword>
<dbReference type="SMART" id="SM00345">
    <property type="entry name" value="HTH_GNTR"/>
    <property type="match status" value="1"/>
</dbReference>
<dbReference type="InterPro" id="IPR000524">
    <property type="entry name" value="Tscrpt_reg_HTH_GntR"/>
</dbReference>
<dbReference type="Gene3D" id="1.20.120.530">
    <property type="entry name" value="GntR ligand-binding domain-like"/>
    <property type="match status" value="1"/>
</dbReference>
<dbReference type="SUPFAM" id="SSF48008">
    <property type="entry name" value="GntR ligand-binding domain-like"/>
    <property type="match status" value="1"/>
</dbReference>
<reference evidence="6" key="1">
    <citation type="submission" date="2016-11" db="EMBL/GenBank/DDBJ databases">
        <title>Mesorhizobium oceanicum sp. nov., isolated from deep seawater in South China Sea.</title>
        <authorList>
            <person name="Fu G.-Y."/>
        </authorList>
    </citation>
    <scope>NUCLEOTIDE SEQUENCE [LARGE SCALE GENOMIC DNA]</scope>
    <source>
        <strain evidence="6">B7</strain>
    </source>
</reference>
<keyword evidence="6" id="KW-1185">Reference proteome</keyword>
<gene>
    <name evidence="5" type="ORF">BSQ44_06045</name>
</gene>
<sequence>MVGALLADIRAMAVDFRLRPGERINEVALAAKLNASRTPLREALNRLVSEGFVTFESGRGFFCRRYSVAEVQDLYQLRQAIERFAVERAVELASDNLISELRAFLERTAGEEGRTLEDVLAYDEYFHETIAGWSGNGEMLRTLRNVNARIRFFRWVDMQARRGRTQGEHREILDAIGNRQAGEAVALVDRHIVRRRDEIAEALKECHARLFVDEDFVHPAFKSAEELCA</sequence>
<evidence type="ECO:0000256" key="2">
    <source>
        <dbReference type="ARBA" id="ARBA00023125"/>
    </source>
</evidence>
<dbReference type="PANTHER" id="PTHR43537:SF45">
    <property type="entry name" value="GNTR FAMILY REGULATORY PROTEIN"/>
    <property type="match status" value="1"/>
</dbReference>
<dbReference type="STRING" id="1670800.BSQ44_06045"/>
<dbReference type="InterPro" id="IPR008920">
    <property type="entry name" value="TF_FadR/GntR_C"/>
</dbReference>
<dbReference type="Pfam" id="PF07729">
    <property type="entry name" value="FCD"/>
    <property type="match status" value="1"/>
</dbReference>
<dbReference type="PANTHER" id="PTHR43537">
    <property type="entry name" value="TRANSCRIPTIONAL REGULATOR, GNTR FAMILY"/>
    <property type="match status" value="1"/>
</dbReference>
<evidence type="ECO:0000256" key="1">
    <source>
        <dbReference type="ARBA" id="ARBA00023015"/>
    </source>
</evidence>
<protein>
    <recommendedName>
        <fullName evidence="4">HTH gntR-type domain-containing protein</fullName>
    </recommendedName>
</protein>
<keyword evidence="2" id="KW-0238">DNA-binding</keyword>
<name>A0A1L3SNS3_9HYPH</name>
<keyword evidence="3" id="KW-0804">Transcription</keyword>
<dbReference type="SUPFAM" id="SSF46785">
    <property type="entry name" value="Winged helix' DNA-binding domain"/>
    <property type="match status" value="1"/>
</dbReference>
<dbReference type="InterPro" id="IPR036388">
    <property type="entry name" value="WH-like_DNA-bd_sf"/>
</dbReference>
<dbReference type="InterPro" id="IPR036390">
    <property type="entry name" value="WH_DNA-bd_sf"/>
</dbReference>